<evidence type="ECO:0000313" key="1">
    <source>
        <dbReference type="EMBL" id="KAJ9089317.1"/>
    </source>
</evidence>
<dbReference type="EMBL" id="QTSX02000053">
    <property type="protein sequence ID" value="KAJ9089317.1"/>
    <property type="molecule type" value="Genomic_DNA"/>
</dbReference>
<proteinExistence type="predicted"/>
<keyword evidence="2" id="KW-1185">Reference proteome</keyword>
<comment type="caution">
    <text evidence="1">The sequence shown here is derived from an EMBL/GenBank/DDBJ whole genome shotgun (WGS) entry which is preliminary data.</text>
</comment>
<name>A0ACC2UQW4_9FUNG</name>
<gene>
    <name evidence="1" type="ORF">DSO57_1014101</name>
</gene>
<accession>A0ACC2UQW4</accession>
<organism evidence="1 2">
    <name type="scientific">Entomophthora muscae</name>
    <dbReference type="NCBI Taxonomy" id="34485"/>
    <lineage>
        <taxon>Eukaryota</taxon>
        <taxon>Fungi</taxon>
        <taxon>Fungi incertae sedis</taxon>
        <taxon>Zoopagomycota</taxon>
        <taxon>Entomophthoromycotina</taxon>
        <taxon>Entomophthoromycetes</taxon>
        <taxon>Entomophthorales</taxon>
        <taxon>Entomophthoraceae</taxon>
        <taxon>Entomophthora</taxon>
    </lineage>
</organism>
<reference evidence="1" key="1">
    <citation type="submission" date="2022-04" db="EMBL/GenBank/DDBJ databases">
        <title>Genome of the entomopathogenic fungus Entomophthora muscae.</title>
        <authorList>
            <person name="Elya C."/>
            <person name="Lovett B.R."/>
            <person name="Lee E."/>
            <person name="Macias A.M."/>
            <person name="Hajek A.E."/>
            <person name="De Bivort B.L."/>
            <person name="Kasson M.T."/>
            <person name="De Fine Licht H.H."/>
            <person name="Stajich J.E."/>
        </authorList>
    </citation>
    <scope>NUCLEOTIDE SEQUENCE</scope>
    <source>
        <strain evidence="1">Berkeley</strain>
    </source>
</reference>
<dbReference type="Proteomes" id="UP001165960">
    <property type="component" value="Unassembled WGS sequence"/>
</dbReference>
<sequence length="92" mass="10458">MQFSTFFSVAFVFGVTLAAEQQVVKCSEWDRPLIGQYAYPMFTNATHCRDTTVRCLPGGGYEKCTNNKFFPMKCECESHQCHKGGQFLQCQP</sequence>
<evidence type="ECO:0000313" key="2">
    <source>
        <dbReference type="Proteomes" id="UP001165960"/>
    </source>
</evidence>
<protein>
    <submittedName>
        <fullName evidence="1">Uncharacterized protein</fullName>
    </submittedName>
</protein>